<gene>
    <name evidence="2" type="ORF">NYP16_05680</name>
</gene>
<protein>
    <submittedName>
        <fullName evidence="2">Uncharacterized protein</fullName>
    </submittedName>
</protein>
<dbReference type="AlphaFoldDB" id="A0A9X3Z6W8"/>
<keyword evidence="3" id="KW-1185">Reference proteome</keyword>
<dbReference type="Proteomes" id="UP001141619">
    <property type="component" value="Unassembled WGS sequence"/>
</dbReference>
<proteinExistence type="predicted"/>
<sequence length="153" mass="16146">MLLGLAMIVAASTQAHAYETAAKPACDKIDTVFPAAFTAWGKPSAAIATKAAAPLNKRVTAKLPEAADKTHAGTFSLDVPADGIYMISASKPIWIDVIQKGVTLRVVKHGHDYAPCTSIRKTVEFPLKAGLATLNLSKSFTAAVDFLIVRKAP</sequence>
<comment type="caution">
    <text evidence="2">The sequence shown here is derived from an EMBL/GenBank/DDBJ whole genome shotgun (WGS) entry which is preliminary data.</text>
</comment>
<feature type="chain" id="PRO_5040812292" evidence="1">
    <location>
        <begin position="18"/>
        <end position="153"/>
    </location>
</feature>
<dbReference type="EMBL" id="JANWOI010000002">
    <property type="protein sequence ID" value="MDA5193443.1"/>
    <property type="molecule type" value="Genomic_DNA"/>
</dbReference>
<keyword evidence="1" id="KW-0732">Signal</keyword>
<evidence type="ECO:0000256" key="1">
    <source>
        <dbReference type="SAM" id="SignalP"/>
    </source>
</evidence>
<organism evidence="2 3">
    <name type="scientific">Govanella unica</name>
    <dbReference type="NCBI Taxonomy" id="2975056"/>
    <lineage>
        <taxon>Bacteria</taxon>
        <taxon>Pseudomonadati</taxon>
        <taxon>Pseudomonadota</taxon>
        <taxon>Alphaproteobacteria</taxon>
        <taxon>Emcibacterales</taxon>
        <taxon>Govanellaceae</taxon>
        <taxon>Govanella</taxon>
    </lineage>
</organism>
<dbReference type="RefSeq" id="WP_274943146.1">
    <property type="nucleotide sequence ID" value="NZ_JANWOI010000002.1"/>
</dbReference>
<name>A0A9X3Z6W8_9PROT</name>
<reference evidence="2" key="1">
    <citation type="submission" date="2022-08" db="EMBL/GenBank/DDBJ databases">
        <authorList>
            <person name="Vandamme P."/>
            <person name="Hettiarachchi A."/>
            <person name="Peeters C."/>
            <person name="Cnockaert M."/>
            <person name="Carlier A."/>
        </authorList>
    </citation>
    <scope>NUCLEOTIDE SEQUENCE</scope>
    <source>
        <strain evidence="2">LMG 31809</strain>
    </source>
</reference>
<feature type="signal peptide" evidence="1">
    <location>
        <begin position="1"/>
        <end position="17"/>
    </location>
</feature>
<evidence type="ECO:0000313" key="2">
    <source>
        <dbReference type="EMBL" id="MDA5193443.1"/>
    </source>
</evidence>
<evidence type="ECO:0000313" key="3">
    <source>
        <dbReference type="Proteomes" id="UP001141619"/>
    </source>
</evidence>
<accession>A0A9X3Z6W8</accession>
<reference evidence="2" key="2">
    <citation type="journal article" date="2023" name="Syst. Appl. Microbiol.">
        <title>Govania unica gen. nov., sp. nov., a rare biosphere bacterium that represents a novel family in the class Alphaproteobacteria.</title>
        <authorList>
            <person name="Vandamme P."/>
            <person name="Peeters C."/>
            <person name="Hettiarachchi A."/>
            <person name="Cnockaert M."/>
            <person name="Carlier A."/>
        </authorList>
    </citation>
    <scope>NUCLEOTIDE SEQUENCE</scope>
    <source>
        <strain evidence="2">LMG 31809</strain>
    </source>
</reference>